<keyword evidence="1" id="KW-0732">Signal</keyword>
<dbReference type="EMBL" id="OX465079">
    <property type="protein sequence ID" value="CAI9275840.1"/>
    <property type="molecule type" value="Genomic_DNA"/>
</dbReference>
<sequence length="115" mass="12775">MHVLLSLWMLLFILRTLVGALLCEKLLVKKSGIPPPLLLLCVLAPSVLRGLGLSVKICFGSQIVQGFSWFSIMGQAGAFVYGPTFFDVHLSLYILVERSLDRREFPPVGEMLQVD</sequence>
<accession>A0AA35YKS0</accession>
<evidence type="ECO:0000313" key="2">
    <source>
        <dbReference type="EMBL" id="CAI9275840.1"/>
    </source>
</evidence>
<dbReference type="AlphaFoldDB" id="A0AA35YKS0"/>
<keyword evidence="3" id="KW-1185">Reference proteome</keyword>
<dbReference type="Proteomes" id="UP001177003">
    <property type="component" value="Chromosome 3"/>
</dbReference>
<gene>
    <name evidence="2" type="ORF">LSALG_LOCUS15861</name>
</gene>
<protein>
    <submittedName>
        <fullName evidence="2">Uncharacterized protein</fullName>
    </submittedName>
</protein>
<evidence type="ECO:0000313" key="3">
    <source>
        <dbReference type="Proteomes" id="UP001177003"/>
    </source>
</evidence>
<name>A0AA35YKS0_LACSI</name>
<evidence type="ECO:0000256" key="1">
    <source>
        <dbReference type="SAM" id="SignalP"/>
    </source>
</evidence>
<feature type="signal peptide" evidence="1">
    <location>
        <begin position="1"/>
        <end position="20"/>
    </location>
</feature>
<organism evidence="2 3">
    <name type="scientific">Lactuca saligna</name>
    <name type="common">Willowleaf lettuce</name>
    <dbReference type="NCBI Taxonomy" id="75948"/>
    <lineage>
        <taxon>Eukaryota</taxon>
        <taxon>Viridiplantae</taxon>
        <taxon>Streptophyta</taxon>
        <taxon>Embryophyta</taxon>
        <taxon>Tracheophyta</taxon>
        <taxon>Spermatophyta</taxon>
        <taxon>Magnoliopsida</taxon>
        <taxon>eudicotyledons</taxon>
        <taxon>Gunneridae</taxon>
        <taxon>Pentapetalae</taxon>
        <taxon>asterids</taxon>
        <taxon>campanulids</taxon>
        <taxon>Asterales</taxon>
        <taxon>Asteraceae</taxon>
        <taxon>Cichorioideae</taxon>
        <taxon>Cichorieae</taxon>
        <taxon>Lactucinae</taxon>
        <taxon>Lactuca</taxon>
    </lineage>
</organism>
<reference evidence="2" key="1">
    <citation type="submission" date="2023-04" db="EMBL/GenBank/DDBJ databases">
        <authorList>
            <person name="Vijverberg K."/>
            <person name="Xiong W."/>
            <person name="Schranz E."/>
        </authorList>
    </citation>
    <scope>NUCLEOTIDE SEQUENCE</scope>
</reference>
<feature type="chain" id="PRO_5041305307" evidence="1">
    <location>
        <begin position="21"/>
        <end position="115"/>
    </location>
</feature>
<proteinExistence type="predicted"/>